<feature type="domain" description="Major facilitator superfamily (MFS) profile" evidence="8">
    <location>
        <begin position="219"/>
        <end position="398"/>
    </location>
</feature>
<dbReference type="CDD" id="cd06173">
    <property type="entry name" value="MFS_MefA_like"/>
    <property type="match status" value="1"/>
</dbReference>
<feature type="transmembrane region" description="Helical" evidence="7">
    <location>
        <begin position="154"/>
        <end position="171"/>
    </location>
</feature>
<dbReference type="RefSeq" id="WP_186877129.1">
    <property type="nucleotide sequence ID" value="NZ_JACOPF010000005.1"/>
</dbReference>
<evidence type="ECO:0000313" key="10">
    <source>
        <dbReference type="Proteomes" id="UP000652477"/>
    </source>
</evidence>
<dbReference type="Pfam" id="PF07690">
    <property type="entry name" value="MFS_1"/>
    <property type="match status" value="1"/>
</dbReference>
<evidence type="ECO:0000256" key="7">
    <source>
        <dbReference type="SAM" id="Phobius"/>
    </source>
</evidence>
<comment type="subcellular location">
    <subcellularLocation>
        <location evidence="1">Cell membrane</location>
        <topology evidence="1">Multi-pass membrane protein</topology>
    </subcellularLocation>
</comment>
<evidence type="ECO:0000256" key="1">
    <source>
        <dbReference type="ARBA" id="ARBA00004651"/>
    </source>
</evidence>
<feature type="transmembrane region" description="Helical" evidence="7">
    <location>
        <begin position="79"/>
        <end position="100"/>
    </location>
</feature>
<dbReference type="GO" id="GO:0022857">
    <property type="term" value="F:transmembrane transporter activity"/>
    <property type="evidence" value="ECO:0007669"/>
    <property type="project" value="InterPro"/>
</dbReference>
<keyword evidence="5 7" id="KW-1133">Transmembrane helix</keyword>
<evidence type="ECO:0000313" key="9">
    <source>
        <dbReference type="EMBL" id="MBC5690480.1"/>
    </source>
</evidence>
<accession>A0A923RRD5</accession>
<dbReference type="PANTHER" id="PTHR43266:SF10">
    <property type="entry name" value="BACILYSIN EXPORTER BACE-RELATED"/>
    <property type="match status" value="1"/>
</dbReference>
<keyword evidence="10" id="KW-1185">Reference proteome</keyword>
<dbReference type="Proteomes" id="UP000652477">
    <property type="component" value="Unassembled WGS sequence"/>
</dbReference>
<evidence type="ECO:0000256" key="5">
    <source>
        <dbReference type="ARBA" id="ARBA00022989"/>
    </source>
</evidence>
<feature type="transmembrane region" description="Helical" evidence="7">
    <location>
        <begin position="177"/>
        <end position="194"/>
    </location>
</feature>
<dbReference type="AlphaFoldDB" id="A0A923RRD5"/>
<feature type="transmembrane region" description="Helical" evidence="7">
    <location>
        <begin position="266"/>
        <end position="285"/>
    </location>
</feature>
<proteinExistence type="predicted"/>
<evidence type="ECO:0000256" key="2">
    <source>
        <dbReference type="ARBA" id="ARBA00022448"/>
    </source>
</evidence>
<dbReference type="EMBL" id="JACOPF010000005">
    <property type="protein sequence ID" value="MBC5690480.1"/>
    <property type="molecule type" value="Genomic_DNA"/>
</dbReference>
<dbReference type="PANTHER" id="PTHR43266">
    <property type="entry name" value="MACROLIDE-EFFLUX PROTEIN"/>
    <property type="match status" value="1"/>
</dbReference>
<sequence>MIIKQTKNNWKRNTTLFLMSQCITLFGSMIVQMSIIWYVTLKTSSGTWVAAFTICSYLPQFLTSFLGGVWADRYSHKNLIILSDTVIMLATFIMFLVIPMMSSDVILLSGLLGISIIRSIGAGVQTPAVNAVIPYLVPEEYLMKYNGINATMQSIVQFASPAVAGVVLSAGTFRSTLLIDILTAFVGIGILFFLRLPVKSVTNEAVSILEDIKAGICYSFSDKNIGKILIVYGMFIFLCVPAGFMSALLVSRAYGDTYWYLTATELIGFAGMTLGGILIGIWGGFPNRVKTLAVGLSALSIMTVGMGISPYFLLYLVIMFLYSIALTMIQTSTTTIIQEKADESMQGRVFGLMGAMYSGFLPAGMAVFGPLSDIFPLRWIMVGTGIALAFVVIYLTIE</sequence>
<reference evidence="9" key="1">
    <citation type="submission" date="2020-08" db="EMBL/GenBank/DDBJ databases">
        <title>Genome public.</title>
        <authorList>
            <person name="Liu C."/>
            <person name="Sun Q."/>
        </authorList>
    </citation>
    <scope>NUCLEOTIDE SEQUENCE</scope>
    <source>
        <strain evidence="9">NSJ-55</strain>
    </source>
</reference>
<evidence type="ECO:0000256" key="6">
    <source>
        <dbReference type="ARBA" id="ARBA00023136"/>
    </source>
</evidence>
<feature type="transmembrane region" description="Helical" evidence="7">
    <location>
        <begin position="45"/>
        <end position="67"/>
    </location>
</feature>
<organism evidence="9 10">
    <name type="scientific">Mediterraneibacter hominis</name>
    <dbReference type="NCBI Taxonomy" id="2763054"/>
    <lineage>
        <taxon>Bacteria</taxon>
        <taxon>Bacillati</taxon>
        <taxon>Bacillota</taxon>
        <taxon>Clostridia</taxon>
        <taxon>Lachnospirales</taxon>
        <taxon>Lachnospiraceae</taxon>
        <taxon>Mediterraneibacter</taxon>
    </lineage>
</organism>
<dbReference type="GO" id="GO:0005886">
    <property type="term" value="C:plasma membrane"/>
    <property type="evidence" value="ECO:0007669"/>
    <property type="project" value="UniProtKB-SubCell"/>
</dbReference>
<dbReference type="PROSITE" id="PS50850">
    <property type="entry name" value="MFS"/>
    <property type="match status" value="1"/>
</dbReference>
<dbReference type="SUPFAM" id="SSF103473">
    <property type="entry name" value="MFS general substrate transporter"/>
    <property type="match status" value="1"/>
</dbReference>
<feature type="transmembrane region" description="Helical" evidence="7">
    <location>
        <begin position="377"/>
        <end position="397"/>
    </location>
</feature>
<name>A0A923RRD5_9FIRM</name>
<feature type="transmembrane region" description="Helical" evidence="7">
    <location>
        <begin position="292"/>
        <end position="313"/>
    </location>
</feature>
<dbReference type="InterPro" id="IPR011701">
    <property type="entry name" value="MFS"/>
</dbReference>
<keyword evidence="3" id="KW-1003">Cell membrane</keyword>
<feature type="transmembrane region" description="Helical" evidence="7">
    <location>
        <begin position="319"/>
        <end position="337"/>
    </location>
</feature>
<feature type="transmembrane region" description="Helical" evidence="7">
    <location>
        <begin position="229"/>
        <end position="254"/>
    </location>
</feature>
<dbReference type="InterPro" id="IPR020846">
    <property type="entry name" value="MFS_dom"/>
</dbReference>
<feature type="transmembrane region" description="Helical" evidence="7">
    <location>
        <begin position="349"/>
        <end position="371"/>
    </location>
</feature>
<evidence type="ECO:0000256" key="3">
    <source>
        <dbReference type="ARBA" id="ARBA00022475"/>
    </source>
</evidence>
<comment type="caution">
    <text evidence="9">The sequence shown here is derived from an EMBL/GenBank/DDBJ whole genome shotgun (WGS) entry which is preliminary data.</text>
</comment>
<keyword evidence="2" id="KW-0813">Transport</keyword>
<protein>
    <submittedName>
        <fullName evidence="9">MFS transporter</fullName>
    </submittedName>
</protein>
<dbReference type="InterPro" id="IPR036259">
    <property type="entry name" value="MFS_trans_sf"/>
</dbReference>
<feature type="transmembrane region" description="Helical" evidence="7">
    <location>
        <begin position="106"/>
        <end position="133"/>
    </location>
</feature>
<keyword evidence="6 7" id="KW-0472">Membrane</keyword>
<feature type="transmembrane region" description="Helical" evidence="7">
    <location>
        <begin position="16"/>
        <end position="39"/>
    </location>
</feature>
<evidence type="ECO:0000259" key="8">
    <source>
        <dbReference type="PROSITE" id="PS50850"/>
    </source>
</evidence>
<evidence type="ECO:0000256" key="4">
    <source>
        <dbReference type="ARBA" id="ARBA00022692"/>
    </source>
</evidence>
<keyword evidence="4 7" id="KW-0812">Transmembrane</keyword>
<dbReference type="Gene3D" id="1.20.1250.20">
    <property type="entry name" value="MFS general substrate transporter like domains"/>
    <property type="match status" value="1"/>
</dbReference>
<gene>
    <name evidence="9" type="ORF">H8S37_16330</name>
</gene>